<dbReference type="Gramene" id="rna26963">
    <property type="protein sequence ID" value="RHN64176.1"/>
    <property type="gene ID" value="gene26963"/>
</dbReference>
<reference evidence="1" key="1">
    <citation type="journal article" date="2018" name="Nat. Plants">
        <title>Whole-genome landscape of Medicago truncatula symbiotic genes.</title>
        <authorList>
            <person name="Pecrix Y."/>
            <person name="Gamas P."/>
            <person name="Carrere S."/>
        </authorList>
    </citation>
    <scope>NUCLEOTIDE SEQUENCE</scope>
    <source>
        <tissue evidence="1">Leaves</tissue>
    </source>
</reference>
<dbReference type="Proteomes" id="UP000265566">
    <property type="component" value="Chromosome 4"/>
</dbReference>
<keyword evidence="1" id="KW-0808">Transferase</keyword>
<gene>
    <name evidence="1" type="ORF">MtrunA17_Chr4g0066251</name>
</gene>
<dbReference type="Gene3D" id="3.40.50.2000">
    <property type="entry name" value="Glycogen Phosphorylase B"/>
    <property type="match status" value="1"/>
</dbReference>
<protein>
    <submittedName>
        <fullName evidence="1">Putative UDP-glucuronosyl/UDP-glucosyltransferase</fullName>
    </submittedName>
</protein>
<dbReference type="SUPFAM" id="SSF53756">
    <property type="entry name" value="UDP-Glycosyltransferase/glycogen phosphorylase"/>
    <property type="match status" value="1"/>
</dbReference>
<accession>A0A396IF07</accession>
<evidence type="ECO:0000313" key="1">
    <source>
        <dbReference type="EMBL" id="RHN64176.1"/>
    </source>
</evidence>
<sequence length="79" mass="8797">MEGVEVERPLKLHFIPYLAPGHMIPLGDIAALFASRGQQVTIITTPSNAHFFTNKSPSFADPLFLRLHTIDFPSKQQPP</sequence>
<proteinExistence type="predicted"/>
<comment type="caution">
    <text evidence="1">The sequence shown here is derived from an EMBL/GenBank/DDBJ whole genome shotgun (WGS) entry which is preliminary data.</text>
</comment>
<dbReference type="EMBL" id="PSQE01000004">
    <property type="protein sequence ID" value="RHN64176.1"/>
    <property type="molecule type" value="Genomic_DNA"/>
</dbReference>
<dbReference type="AlphaFoldDB" id="A0A396IF07"/>
<name>A0A396IF07_MEDTR</name>
<organism evidence="1">
    <name type="scientific">Medicago truncatula</name>
    <name type="common">Barrel medic</name>
    <name type="synonym">Medicago tribuloides</name>
    <dbReference type="NCBI Taxonomy" id="3880"/>
    <lineage>
        <taxon>Eukaryota</taxon>
        <taxon>Viridiplantae</taxon>
        <taxon>Streptophyta</taxon>
        <taxon>Embryophyta</taxon>
        <taxon>Tracheophyta</taxon>
        <taxon>Spermatophyta</taxon>
        <taxon>Magnoliopsida</taxon>
        <taxon>eudicotyledons</taxon>
        <taxon>Gunneridae</taxon>
        <taxon>Pentapetalae</taxon>
        <taxon>rosids</taxon>
        <taxon>fabids</taxon>
        <taxon>Fabales</taxon>
        <taxon>Fabaceae</taxon>
        <taxon>Papilionoideae</taxon>
        <taxon>50 kb inversion clade</taxon>
        <taxon>NPAAA clade</taxon>
        <taxon>Hologalegina</taxon>
        <taxon>IRL clade</taxon>
        <taxon>Trifolieae</taxon>
        <taxon>Medicago</taxon>
    </lineage>
</organism>
<dbReference type="GO" id="GO:0016740">
    <property type="term" value="F:transferase activity"/>
    <property type="evidence" value="ECO:0007669"/>
    <property type="project" value="UniProtKB-KW"/>
</dbReference>